<sequence length="147" mass="16337">MKKHARAVDLSSGSGMHLPGLWRQGKARLGLMVSEGLDGGGEGWGLGEDSTKVGERREVMWLAGRRMGGGGSGWMEKATNLWNLNHPEKIWTMRRRRARRLGAGNWVWRMAGAVYRIRSFKDSIKVGMPRASGLGCCCWLRVAVDKL</sequence>
<dbReference type="AlphaFoldDB" id="A0A176VS04"/>
<name>A0A176VS04_MARPO</name>
<evidence type="ECO:0000313" key="2">
    <source>
        <dbReference type="Proteomes" id="UP000077202"/>
    </source>
</evidence>
<protein>
    <submittedName>
        <fullName evidence="1">Uncharacterized protein</fullName>
    </submittedName>
</protein>
<accession>A0A176VS04</accession>
<dbReference type="Proteomes" id="UP000077202">
    <property type="component" value="Unassembled WGS sequence"/>
</dbReference>
<keyword evidence="2" id="KW-1185">Reference proteome</keyword>
<comment type="caution">
    <text evidence="1">The sequence shown here is derived from an EMBL/GenBank/DDBJ whole genome shotgun (WGS) entry which is preliminary data.</text>
</comment>
<proteinExistence type="predicted"/>
<organism evidence="1 2">
    <name type="scientific">Marchantia polymorpha subsp. ruderalis</name>
    <dbReference type="NCBI Taxonomy" id="1480154"/>
    <lineage>
        <taxon>Eukaryota</taxon>
        <taxon>Viridiplantae</taxon>
        <taxon>Streptophyta</taxon>
        <taxon>Embryophyta</taxon>
        <taxon>Marchantiophyta</taxon>
        <taxon>Marchantiopsida</taxon>
        <taxon>Marchantiidae</taxon>
        <taxon>Marchantiales</taxon>
        <taxon>Marchantiaceae</taxon>
        <taxon>Marchantia</taxon>
    </lineage>
</organism>
<gene>
    <name evidence="1" type="ORF">AXG93_496s1210</name>
</gene>
<reference evidence="1" key="1">
    <citation type="submission" date="2016-03" db="EMBL/GenBank/DDBJ databases">
        <title>Mechanisms controlling the formation of the plant cell surface in tip-growing cells are functionally conserved among land plants.</title>
        <authorList>
            <person name="Honkanen S."/>
            <person name="Jones V.A."/>
            <person name="Morieri G."/>
            <person name="Champion C."/>
            <person name="Hetherington A.J."/>
            <person name="Kelly S."/>
            <person name="Saint-Marcoux D."/>
            <person name="Proust H."/>
            <person name="Prescott H."/>
            <person name="Dolan L."/>
        </authorList>
    </citation>
    <scope>NUCLEOTIDE SEQUENCE [LARGE SCALE GENOMIC DNA]</scope>
    <source>
        <tissue evidence="1">Whole gametophyte</tissue>
    </source>
</reference>
<evidence type="ECO:0000313" key="1">
    <source>
        <dbReference type="EMBL" id="OAE22825.1"/>
    </source>
</evidence>
<dbReference type="EMBL" id="LVLJ01003060">
    <property type="protein sequence ID" value="OAE22825.1"/>
    <property type="molecule type" value="Genomic_DNA"/>
</dbReference>